<proteinExistence type="predicted"/>
<comment type="caution">
    <text evidence="1">The sequence shown here is derived from an EMBL/GenBank/DDBJ whole genome shotgun (WGS) entry which is preliminary data.</text>
</comment>
<evidence type="ECO:0000313" key="2">
    <source>
        <dbReference type="Proteomes" id="UP000293195"/>
    </source>
</evidence>
<dbReference type="Proteomes" id="UP000293195">
    <property type="component" value="Unassembled WGS sequence"/>
</dbReference>
<name>A0ABY0G1P5_9PLEO</name>
<organism evidence="1 2">
    <name type="scientific">Alternaria tenuissima</name>
    <dbReference type="NCBI Taxonomy" id="119927"/>
    <lineage>
        <taxon>Eukaryota</taxon>
        <taxon>Fungi</taxon>
        <taxon>Dikarya</taxon>
        <taxon>Ascomycota</taxon>
        <taxon>Pezizomycotina</taxon>
        <taxon>Dothideomycetes</taxon>
        <taxon>Pleosporomycetidae</taxon>
        <taxon>Pleosporales</taxon>
        <taxon>Pleosporineae</taxon>
        <taxon>Pleosporaceae</taxon>
        <taxon>Alternaria</taxon>
        <taxon>Alternaria sect. Alternaria</taxon>
        <taxon>Alternaria alternata complex</taxon>
    </lineage>
</organism>
<keyword evidence="2" id="KW-1185">Reference proteome</keyword>
<dbReference type="EMBL" id="PDXF01000043">
    <property type="protein sequence ID" value="RYN94742.1"/>
    <property type="molecule type" value="Genomic_DNA"/>
</dbReference>
<accession>A0ABY0G1P5</accession>
<gene>
    <name evidence="1" type="ORF">AA0119_g8848</name>
</gene>
<protein>
    <submittedName>
        <fullName evidence="1">Uncharacterized protein</fullName>
    </submittedName>
</protein>
<reference evidence="2" key="1">
    <citation type="journal article" date="2019" name="bioRxiv">
        <title>Genomics, evolutionary history and diagnostics of the Alternaria alternata species group including apple and Asian pear pathotypes.</title>
        <authorList>
            <person name="Armitage A.D."/>
            <person name="Cockerton H.M."/>
            <person name="Sreenivasaprasad S."/>
            <person name="Woodhall J.W."/>
            <person name="Lane C.R."/>
            <person name="Harrison R.J."/>
            <person name="Clarkson J.P."/>
        </authorList>
    </citation>
    <scope>NUCLEOTIDE SEQUENCE [LARGE SCALE GENOMIC DNA]</scope>
    <source>
        <strain evidence="2">FERA 635</strain>
    </source>
</reference>
<evidence type="ECO:0000313" key="1">
    <source>
        <dbReference type="EMBL" id="RYN94742.1"/>
    </source>
</evidence>
<sequence>MIYAYALTSEKGLLSYDVQRGRFDVSGIGAGLLQTCHMVSRETIYLPLLLNTLVFGSPTGSGEKEERMLRCIGKVIKLWREIGLKGGADIKFLSQKEIVLVYSK</sequence>